<feature type="transmembrane region" description="Helical" evidence="8">
    <location>
        <begin position="298"/>
        <end position="317"/>
    </location>
</feature>
<keyword evidence="5 8" id="KW-0812">Transmembrane</keyword>
<evidence type="ECO:0000256" key="5">
    <source>
        <dbReference type="ARBA" id="ARBA00022692"/>
    </source>
</evidence>
<proteinExistence type="predicted"/>
<dbReference type="CDD" id="cd06579">
    <property type="entry name" value="TM_PBP1_transp_AraH_like"/>
    <property type="match status" value="1"/>
</dbReference>
<gene>
    <name evidence="9" type="ORF">BFL38_09920</name>
</gene>
<dbReference type="PANTHER" id="PTHR32196">
    <property type="entry name" value="ABC TRANSPORTER PERMEASE PROTEIN YPHD-RELATED-RELATED"/>
    <property type="match status" value="1"/>
</dbReference>
<name>A0A1E5NJA9_9SPIR</name>
<dbReference type="Pfam" id="PF02653">
    <property type="entry name" value="BPD_transp_2"/>
    <property type="match status" value="1"/>
</dbReference>
<dbReference type="EMBL" id="MDCO01000001">
    <property type="protein sequence ID" value="OEJ16223.1"/>
    <property type="molecule type" value="Genomic_DNA"/>
</dbReference>
<evidence type="ECO:0000256" key="8">
    <source>
        <dbReference type="SAM" id="Phobius"/>
    </source>
</evidence>
<dbReference type="AlphaFoldDB" id="A0A1E5NJA9"/>
<evidence type="ECO:0000313" key="10">
    <source>
        <dbReference type="Proteomes" id="UP000095247"/>
    </source>
</evidence>
<dbReference type="InterPro" id="IPR001851">
    <property type="entry name" value="ABC_transp_permease"/>
</dbReference>
<keyword evidence="6 8" id="KW-1133">Transmembrane helix</keyword>
<feature type="transmembrane region" description="Helical" evidence="8">
    <location>
        <begin position="92"/>
        <end position="112"/>
    </location>
</feature>
<reference evidence="9 10" key="1">
    <citation type="submission" date="2016-08" db="EMBL/GenBank/DDBJ databases">
        <title>Characterization and recognition of Brachyspira hampsonii sp. nov., a novel intestinal spirochete that is pathogenic to pigs.</title>
        <authorList>
            <person name="Mirajkar N."/>
            <person name="La T."/>
            <person name="Phillips N."/>
            <person name="Hampson D."/>
            <person name="Gebhart C."/>
        </authorList>
    </citation>
    <scope>NUCLEOTIDE SEQUENCE [LARGE SCALE GENOMIC DNA]</scope>
    <source>
        <strain evidence="9 10">P280/1</strain>
    </source>
</reference>
<keyword evidence="2" id="KW-0813">Transport</keyword>
<evidence type="ECO:0000256" key="7">
    <source>
        <dbReference type="ARBA" id="ARBA00023136"/>
    </source>
</evidence>
<protein>
    <submittedName>
        <fullName evidence="9">ATPase</fullName>
    </submittedName>
</protein>
<feature type="transmembrane region" description="Helical" evidence="8">
    <location>
        <begin position="157"/>
        <end position="188"/>
    </location>
</feature>
<evidence type="ECO:0000256" key="1">
    <source>
        <dbReference type="ARBA" id="ARBA00004651"/>
    </source>
</evidence>
<evidence type="ECO:0000256" key="2">
    <source>
        <dbReference type="ARBA" id="ARBA00022448"/>
    </source>
</evidence>
<keyword evidence="4" id="KW-0997">Cell inner membrane</keyword>
<comment type="caution">
    <text evidence="9">The sequence shown here is derived from an EMBL/GenBank/DDBJ whole genome shotgun (WGS) entry which is preliminary data.</text>
</comment>
<feature type="transmembrane region" description="Helical" evidence="8">
    <location>
        <begin position="256"/>
        <end position="286"/>
    </location>
</feature>
<dbReference type="PANTHER" id="PTHR32196:SF21">
    <property type="entry name" value="ABC TRANSPORTER PERMEASE PROTEIN YPHD-RELATED"/>
    <property type="match status" value="1"/>
</dbReference>
<feature type="transmembrane region" description="Helical" evidence="8">
    <location>
        <begin position="118"/>
        <end position="136"/>
    </location>
</feature>
<sequence length="333" mass="36330">MLNFLKKREVVLAIIICILVIIISALTPNFLNYENISNILKSYTVLGIFALGVLLIIISGGVDVSFTAIAQVVQYIVVYILLNYISGNIYIAFILSIIFGIIFGLFNGFLIYHYKMPAIIITIATQNLFYGILYVVTKGKLLYEVPSYFWSFSDAKLFTIVNANGINIGISLVTILWFVMALIVFFILKYTILGRSIYLIGCNSVAAKRVGISILKTTLFVYVLSAVIAAIGSIVHVSIVQTVIPNSIVGTEMQVIAAVVLGGASITGGKGSVIGTMLGVLLFAILSNSLTLLKISSYWYNVFIGAIIIISILVNAIQEIKSRNSIVRVNVEN</sequence>
<dbReference type="Proteomes" id="UP000095247">
    <property type="component" value="Unassembled WGS sequence"/>
</dbReference>
<accession>A0A1E5NJA9</accession>
<feature type="transmembrane region" description="Helical" evidence="8">
    <location>
        <begin position="219"/>
        <end position="244"/>
    </location>
</feature>
<keyword evidence="3" id="KW-1003">Cell membrane</keyword>
<evidence type="ECO:0000256" key="6">
    <source>
        <dbReference type="ARBA" id="ARBA00022989"/>
    </source>
</evidence>
<evidence type="ECO:0000256" key="4">
    <source>
        <dbReference type="ARBA" id="ARBA00022519"/>
    </source>
</evidence>
<evidence type="ECO:0000313" key="9">
    <source>
        <dbReference type="EMBL" id="OEJ16223.1"/>
    </source>
</evidence>
<evidence type="ECO:0000256" key="3">
    <source>
        <dbReference type="ARBA" id="ARBA00022475"/>
    </source>
</evidence>
<dbReference type="GO" id="GO:0022857">
    <property type="term" value="F:transmembrane transporter activity"/>
    <property type="evidence" value="ECO:0007669"/>
    <property type="project" value="InterPro"/>
</dbReference>
<comment type="subcellular location">
    <subcellularLocation>
        <location evidence="1">Cell membrane</location>
        <topology evidence="1">Multi-pass membrane protein</topology>
    </subcellularLocation>
</comment>
<feature type="transmembrane region" description="Helical" evidence="8">
    <location>
        <begin position="43"/>
        <end position="62"/>
    </location>
</feature>
<organism evidence="9 10">
    <name type="scientific">Brachyspira hampsonii</name>
    <dbReference type="NCBI Taxonomy" id="1287055"/>
    <lineage>
        <taxon>Bacteria</taxon>
        <taxon>Pseudomonadati</taxon>
        <taxon>Spirochaetota</taxon>
        <taxon>Spirochaetia</taxon>
        <taxon>Brachyspirales</taxon>
        <taxon>Brachyspiraceae</taxon>
        <taxon>Brachyspira</taxon>
    </lineage>
</organism>
<feature type="transmembrane region" description="Helical" evidence="8">
    <location>
        <begin position="12"/>
        <end position="31"/>
    </location>
</feature>
<dbReference type="GO" id="GO:0005886">
    <property type="term" value="C:plasma membrane"/>
    <property type="evidence" value="ECO:0007669"/>
    <property type="project" value="UniProtKB-SubCell"/>
</dbReference>
<keyword evidence="7 8" id="KW-0472">Membrane</keyword>